<feature type="transmembrane region" description="Helical" evidence="5">
    <location>
        <begin position="117"/>
        <end position="139"/>
    </location>
</feature>
<dbReference type="EMBL" id="CADEPI010000008">
    <property type="protein sequence ID" value="CAB3362233.1"/>
    <property type="molecule type" value="Genomic_DNA"/>
</dbReference>
<organism evidence="6 7">
    <name type="scientific">Cloeon dipterum</name>
    <dbReference type="NCBI Taxonomy" id="197152"/>
    <lineage>
        <taxon>Eukaryota</taxon>
        <taxon>Metazoa</taxon>
        <taxon>Ecdysozoa</taxon>
        <taxon>Arthropoda</taxon>
        <taxon>Hexapoda</taxon>
        <taxon>Insecta</taxon>
        <taxon>Pterygota</taxon>
        <taxon>Palaeoptera</taxon>
        <taxon>Ephemeroptera</taxon>
        <taxon>Pisciforma</taxon>
        <taxon>Baetidae</taxon>
        <taxon>Cloeon</taxon>
    </lineage>
</organism>
<sequence>MGLFNCVGGCMLGIFRWGIFIVNIVNLLFGGAVIFFGIAILARLDIAGLEGIADADAIGVVLIIAGIFSVAVAFAGCFGTLKGSPTLMKMYAGVMFALGALNFLSAIFAFMDAATVGAGAVSMVVSVLELVAGIFSVLLSKTFKKKRIEEREEAMRRAHSQS</sequence>
<dbReference type="PRINTS" id="PR00259">
    <property type="entry name" value="TMFOUR"/>
</dbReference>
<dbReference type="OrthoDB" id="5982705at2759"/>
<dbReference type="Proteomes" id="UP000494165">
    <property type="component" value="Unassembled WGS sequence"/>
</dbReference>
<feature type="transmembrane region" description="Helical" evidence="5">
    <location>
        <begin position="20"/>
        <end position="42"/>
    </location>
</feature>
<dbReference type="InterPro" id="IPR018499">
    <property type="entry name" value="Tetraspanin/Peripherin"/>
</dbReference>
<evidence type="ECO:0000256" key="2">
    <source>
        <dbReference type="ARBA" id="ARBA00022692"/>
    </source>
</evidence>
<comment type="subcellular location">
    <subcellularLocation>
        <location evidence="1">Membrane</location>
        <topology evidence="1">Multi-pass membrane protein</topology>
    </subcellularLocation>
</comment>
<comment type="caution">
    <text evidence="6">The sequence shown here is derived from an EMBL/GenBank/DDBJ whole genome shotgun (WGS) entry which is preliminary data.</text>
</comment>
<accession>A0A8S1BZB2</accession>
<feature type="transmembrane region" description="Helical" evidence="5">
    <location>
        <begin position="57"/>
        <end position="78"/>
    </location>
</feature>
<keyword evidence="3 5" id="KW-1133">Transmembrane helix</keyword>
<evidence type="ECO:0000256" key="1">
    <source>
        <dbReference type="ARBA" id="ARBA00004141"/>
    </source>
</evidence>
<evidence type="ECO:0000256" key="3">
    <source>
        <dbReference type="ARBA" id="ARBA00022989"/>
    </source>
</evidence>
<evidence type="ECO:0000256" key="4">
    <source>
        <dbReference type="ARBA" id="ARBA00023136"/>
    </source>
</evidence>
<feature type="transmembrane region" description="Helical" evidence="5">
    <location>
        <begin position="90"/>
        <end position="111"/>
    </location>
</feature>
<protein>
    <submittedName>
        <fullName evidence="6">Uncharacterized protein</fullName>
    </submittedName>
</protein>
<gene>
    <name evidence="6" type="ORF">CLODIP_2_CD05048</name>
</gene>
<keyword evidence="4 5" id="KW-0472">Membrane</keyword>
<dbReference type="Pfam" id="PF00335">
    <property type="entry name" value="Tetraspanin"/>
    <property type="match status" value="1"/>
</dbReference>
<reference evidence="6 7" key="1">
    <citation type="submission" date="2020-04" db="EMBL/GenBank/DDBJ databases">
        <authorList>
            <person name="Alioto T."/>
            <person name="Alioto T."/>
            <person name="Gomez Garrido J."/>
        </authorList>
    </citation>
    <scope>NUCLEOTIDE SEQUENCE [LARGE SCALE GENOMIC DNA]</scope>
</reference>
<proteinExistence type="predicted"/>
<name>A0A8S1BZB2_9INSE</name>
<evidence type="ECO:0000256" key="5">
    <source>
        <dbReference type="SAM" id="Phobius"/>
    </source>
</evidence>
<dbReference type="GO" id="GO:0016020">
    <property type="term" value="C:membrane"/>
    <property type="evidence" value="ECO:0007669"/>
    <property type="project" value="UniProtKB-SubCell"/>
</dbReference>
<evidence type="ECO:0000313" key="6">
    <source>
        <dbReference type="EMBL" id="CAB3362233.1"/>
    </source>
</evidence>
<keyword evidence="2 5" id="KW-0812">Transmembrane</keyword>
<evidence type="ECO:0000313" key="7">
    <source>
        <dbReference type="Proteomes" id="UP000494165"/>
    </source>
</evidence>
<dbReference type="AlphaFoldDB" id="A0A8S1BZB2"/>
<keyword evidence="7" id="KW-1185">Reference proteome</keyword>